<evidence type="ECO:0000256" key="5">
    <source>
        <dbReference type="ARBA" id="ARBA00023077"/>
    </source>
</evidence>
<dbReference type="InterPro" id="IPR036942">
    <property type="entry name" value="Beta-barrel_TonB_sf"/>
</dbReference>
<dbReference type="OrthoDB" id="7051241at2"/>
<keyword evidence="14" id="KW-1185">Reference proteome</keyword>
<dbReference type="Pfam" id="PF00593">
    <property type="entry name" value="TonB_dep_Rec_b-barrel"/>
    <property type="match status" value="1"/>
</dbReference>
<keyword evidence="5 9" id="KW-0798">TonB box</keyword>
<dbReference type="InterPro" id="IPR037066">
    <property type="entry name" value="Plug_dom_sf"/>
</dbReference>
<evidence type="ECO:0000313" key="13">
    <source>
        <dbReference type="EMBL" id="SOB86854.1"/>
    </source>
</evidence>
<comment type="subcellular location">
    <subcellularLocation>
        <location evidence="1 8">Cell outer membrane</location>
        <topology evidence="1 8">Multi-pass membrane protein</topology>
    </subcellularLocation>
</comment>
<dbReference type="Gene3D" id="2.170.130.10">
    <property type="entry name" value="TonB-dependent receptor, plug domain"/>
    <property type="match status" value="1"/>
</dbReference>
<dbReference type="Pfam" id="PF07715">
    <property type="entry name" value="Plug"/>
    <property type="match status" value="1"/>
</dbReference>
<accession>A0A285QZ40</accession>
<name>A0A285QZ40_9SPHN</name>
<dbReference type="InterPro" id="IPR000531">
    <property type="entry name" value="Beta-barrel_TonB"/>
</dbReference>
<keyword evidence="3 8" id="KW-1134">Transmembrane beta strand</keyword>
<evidence type="ECO:0000256" key="6">
    <source>
        <dbReference type="ARBA" id="ARBA00023136"/>
    </source>
</evidence>
<dbReference type="AlphaFoldDB" id="A0A285QZ40"/>
<sequence>MKSTFRRHLLASTLLITGSALASPALAQSIATPEAGTIDQSQAPGDGEIVVTGSRIQRTDLQSTSPVAVVAAEEFALSGAINVEQVINTLPQVLPGLTGFSNNPGNGAVTLNLRNLGTTRTLVLVNGRRWMFFDTTQVVDTNTIPQFLLEGVEVVTGGASAVYGTDAVAGVVNFKLRNNLRGIEMGANYSLTERGDGARYSFDVAIGSSFDDNRGNVTLFANYTERKPIFQSARSFSASAAGEGCIVPGSTNGETSIGQPFPSGIAVGTCLARGGQLGFVPQGSATGPIGTFVAPNAGGVATTYIFNPSGGGSRVFQDPGDLYNFAPANYLQLPQERYLFGGYGSYEITPGVEFYTELSYVNNTVPQELAATPTGLANVPLFINSPFFNAQTRALLTAQDAAEAAATRNDGYALSTVSYRFLSAGPRNADQERSAFRILGGVRGTIVDNLNYDLFYSYSRTNNTQRQTGNISSSRYRNALNVEFVPGSTTQLQCRDAAARTAGCVPINVFGSGLADPAAVRYVSVNSTNLQESSLKNIVGSISGSLFNLGMGADDVGFAFGGEYRDVFARYTPDTFLASGDVLGFNAGQPTQGGYDVKEVFGELRVPVVRDGFIYQLELNGAARYSDYSLQAVGGNWTYTAGADFAPIRDIRFRGQYARAVRAPNVENLFGGRATGFPAANDPCSDRGPAATQTAALRALCVANGVPANLVFTRAVQPNTQIQSDSGGNPNVQEEVSDTYTVGAVIQPTFIPRLNVTVDYFNIEVRDTIGTIALGTALDLCYNVTQDLNSVYCSYFQGARSSQGALGVGQGGQNPLLGASNLGTTKTSGIDMQVDYNVDLFGGRLAFSYLGTWLDKFRSRAIDAIPVQTTIAEGTFGLPKYRHTTRLTYAAGPAQLSFRWRFNGKTQDTRIDNTYGLVNGVQTRIGTNPAAISRPFLQAYNYFDLTATFDASDQLTFNIGVNNLLDAKPPVLGGSEQANTFPSFFDVLGRDFFVSARLRF</sequence>
<evidence type="ECO:0000256" key="3">
    <source>
        <dbReference type="ARBA" id="ARBA00022452"/>
    </source>
</evidence>
<evidence type="ECO:0000256" key="1">
    <source>
        <dbReference type="ARBA" id="ARBA00004571"/>
    </source>
</evidence>
<keyword evidence="7 8" id="KW-0998">Cell outer membrane</keyword>
<evidence type="ECO:0000259" key="12">
    <source>
        <dbReference type="Pfam" id="PF07715"/>
    </source>
</evidence>
<dbReference type="PANTHER" id="PTHR47234:SF2">
    <property type="entry name" value="TONB-DEPENDENT RECEPTOR"/>
    <property type="match status" value="1"/>
</dbReference>
<evidence type="ECO:0000259" key="11">
    <source>
        <dbReference type="Pfam" id="PF00593"/>
    </source>
</evidence>
<proteinExistence type="inferred from homology"/>
<keyword evidence="13" id="KW-0675">Receptor</keyword>
<feature type="signal peptide" evidence="10">
    <location>
        <begin position="1"/>
        <end position="27"/>
    </location>
</feature>
<organism evidence="13 14">
    <name type="scientific">Sphingomonas guangdongensis</name>
    <dbReference type="NCBI Taxonomy" id="1141890"/>
    <lineage>
        <taxon>Bacteria</taxon>
        <taxon>Pseudomonadati</taxon>
        <taxon>Pseudomonadota</taxon>
        <taxon>Alphaproteobacteria</taxon>
        <taxon>Sphingomonadales</taxon>
        <taxon>Sphingomonadaceae</taxon>
        <taxon>Sphingomonas</taxon>
    </lineage>
</organism>
<feature type="domain" description="TonB-dependent receptor plug" evidence="12">
    <location>
        <begin position="62"/>
        <end position="171"/>
    </location>
</feature>
<feature type="domain" description="TonB-dependent receptor-like beta-barrel" evidence="11">
    <location>
        <begin position="438"/>
        <end position="964"/>
    </location>
</feature>
<evidence type="ECO:0000256" key="2">
    <source>
        <dbReference type="ARBA" id="ARBA00022448"/>
    </source>
</evidence>
<evidence type="ECO:0000256" key="8">
    <source>
        <dbReference type="PROSITE-ProRule" id="PRU01360"/>
    </source>
</evidence>
<dbReference type="Proteomes" id="UP000219494">
    <property type="component" value="Unassembled WGS sequence"/>
</dbReference>
<dbReference type="InterPro" id="IPR039426">
    <property type="entry name" value="TonB-dep_rcpt-like"/>
</dbReference>
<dbReference type="Gene3D" id="2.40.170.20">
    <property type="entry name" value="TonB-dependent receptor, beta-barrel domain"/>
    <property type="match status" value="1"/>
</dbReference>
<protein>
    <submittedName>
        <fullName evidence="13">TonB-dependent Receptor Plug Domain</fullName>
    </submittedName>
</protein>
<reference evidence="13 14" key="1">
    <citation type="submission" date="2017-07" db="EMBL/GenBank/DDBJ databases">
        <authorList>
            <person name="Sun Z.S."/>
            <person name="Albrecht U."/>
            <person name="Echele G."/>
            <person name="Lee C.C."/>
        </authorList>
    </citation>
    <scope>NUCLEOTIDE SEQUENCE [LARGE SCALE GENOMIC DNA]</scope>
    <source>
        <strain evidence="13 14">CGMCC 1.12672</strain>
    </source>
</reference>
<comment type="similarity">
    <text evidence="8 9">Belongs to the TonB-dependent receptor family.</text>
</comment>
<dbReference type="EMBL" id="OBMI01000002">
    <property type="protein sequence ID" value="SOB86854.1"/>
    <property type="molecule type" value="Genomic_DNA"/>
</dbReference>
<dbReference type="PROSITE" id="PS52016">
    <property type="entry name" value="TONB_DEPENDENT_REC_3"/>
    <property type="match status" value="1"/>
</dbReference>
<gene>
    <name evidence="13" type="ORF">SAMN06297144_1965</name>
</gene>
<keyword evidence="2 8" id="KW-0813">Transport</keyword>
<evidence type="ECO:0000256" key="7">
    <source>
        <dbReference type="ARBA" id="ARBA00023237"/>
    </source>
</evidence>
<dbReference type="SUPFAM" id="SSF56935">
    <property type="entry name" value="Porins"/>
    <property type="match status" value="1"/>
</dbReference>
<dbReference type="GO" id="GO:0009279">
    <property type="term" value="C:cell outer membrane"/>
    <property type="evidence" value="ECO:0007669"/>
    <property type="project" value="UniProtKB-SubCell"/>
</dbReference>
<evidence type="ECO:0000313" key="14">
    <source>
        <dbReference type="Proteomes" id="UP000219494"/>
    </source>
</evidence>
<evidence type="ECO:0000256" key="10">
    <source>
        <dbReference type="SAM" id="SignalP"/>
    </source>
</evidence>
<dbReference type="PANTHER" id="PTHR47234">
    <property type="match status" value="1"/>
</dbReference>
<dbReference type="RefSeq" id="WP_097063826.1">
    <property type="nucleotide sequence ID" value="NZ_OBMI01000002.1"/>
</dbReference>
<feature type="chain" id="PRO_5012493240" evidence="10">
    <location>
        <begin position="28"/>
        <end position="1000"/>
    </location>
</feature>
<keyword evidence="10" id="KW-0732">Signal</keyword>
<evidence type="ECO:0000256" key="4">
    <source>
        <dbReference type="ARBA" id="ARBA00022692"/>
    </source>
</evidence>
<keyword evidence="6 8" id="KW-0472">Membrane</keyword>
<evidence type="ECO:0000256" key="9">
    <source>
        <dbReference type="RuleBase" id="RU003357"/>
    </source>
</evidence>
<dbReference type="InterPro" id="IPR012910">
    <property type="entry name" value="Plug_dom"/>
</dbReference>
<keyword evidence="4 8" id="KW-0812">Transmembrane</keyword>